<protein>
    <submittedName>
        <fullName evidence="9">ABC transporter permease</fullName>
    </submittedName>
</protein>
<comment type="similarity">
    <text evidence="6">Belongs to the ABC-4 integral membrane protein family.</text>
</comment>
<keyword evidence="2" id="KW-1003">Cell membrane</keyword>
<feature type="transmembrane region" description="Helical" evidence="7">
    <location>
        <begin position="375"/>
        <end position="398"/>
    </location>
</feature>
<evidence type="ECO:0000256" key="2">
    <source>
        <dbReference type="ARBA" id="ARBA00022475"/>
    </source>
</evidence>
<evidence type="ECO:0000256" key="4">
    <source>
        <dbReference type="ARBA" id="ARBA00022989"/>
    </source>
</evidence>
<dbReference type="PANTHER" id="PTHR30572">
    <property type="entry name" value="MEMBRANE COMPONENT OF TRANSPORTER-RELATED"/>
    <property type="match status" value="1"/>
</dbReference>
<feature type="transmembrane region" description="Helical" evidence="7">
    <location>
        <begin position="289"/>
        <end position="310"/>
    </location>
</feature>
<dbReference type="RefSeq" id="WP_207154892.1">
    <property type="nucleotide sequence ID" value="NZ_AP024484.1"/>
</dbReference>
<evidence type="ECO:0000256" key="1">
    <source>
        <dbReference type="ARBA" id="ARBA00004651"/>
    </source>
</evidence>
<keyword evidence="10" id="KW-1185">Reference proteome</keyword>
<evidence type="ECO:0000256" key="7">
    <source>
        <dbReference type="SAM" id="Phobius"/>
    </source>
</evidence>
<evidence type="ECO:0000256" key="5">
    <source>
        <dbReference type="ARBA" id="ARBA00023136"/>
    </source>
</evidence>
<dbReference type="Pfam" id="PF02687">
    <property type="entry name" value="FtsX"/>
    <property type="match status" value="1"/>
</dbReference>
<evidence type="ECO:0000259" key="8">
    <source>
        <dbReference type="Pfam" id="PF02687"/>
    </source>
</evidence>
<evidence type="ECO:0000256" key="6">
    <source>
        <dbReference type="ARBA" id="ARBA00038076"/>
    </source>
</evidence>
<proteinExistence type="inferred from homology"/>
<evidence type="ECO:0000256" key="3">
    <source>
        <dbReference type="ARBA" id="ARBA00022692"/>
    </source>
</evidence>
<dbReference type="InterPro" id="IPR050250">
    <property type="entry name" value="Macrolide_Exporter_MacB"/>
</dbReference>
<reference evidence="9 10" key="1">
    <citation type="journal article" date="2022" name="Int. J. Syst. Evol. Microbiol.">
        <title>Prevotella herbatica sp. nov., a plant polysaccharide-decomposing anaerobic bacterium isolated from a methanogenic reactor.</title>
        <authorList>
            <person name="Uek A."/>
            <person name="Tonouchi A."/>
            <person name="Kaku N."/>
            <person name="Ueki K."/>
        </authorList>
    </citation>
    <scope>NUCLEOTIDE SEQUENCE [LARGE SCALE GENOMIC DNA]</scope>
    <source>
        <strain evidence="9 10">WR041</strain>
    </source>
</reference>
<gene>
    <name evidence="9" type="ORF">prwr041_06070</name>
</gene>
<comment type="subcellular location">
    <subcellularLocation>
        <location evidence="1">Cell membrane</location>
        <topology evidence="1">Multi-pass membrane protein</topology>
    </subcellularLocation>
</comment>
<keyword evidence="5 7" id="KW-0472">Membrane</keyword>
<feature type="transmembrane region" description="Helical" evidence="7">
    <location>
        <begin position="341"/>
        <end position="363"/>
    </location>
</feature>
<feature type="domain" description="ABC3 transporter permease C-terminal" evidence="8">
    <location>
        <begin position="293"/>
        <end position="408"/>
    </location>
</feature>
<evidence type="ECO:0000313" key="9">
    <source>
        <dbReference type="EMBL" id="BCS84714.1"/>
    </source>
</evidence>
<dbReference type="Proteomes" id="UP001319045">
    <property type="component" value="Chromosome"/>
</dbReference>
<accession>A0ABM7NW52</accession>
<name>A0ABM7NW52_9BACT</name>
<sequence>MSKKLFKQIRNEWHYNIWIFVELLIVSVVMWFITDYMYVIARNYIEPRGFDISHCYLISMGKLTPNSHEYNPADTTDNDDRAELLNRIQHRPEVEAASLSSNSYPYDGSNSSTIISHDTIQVGNNDWTMRRLVTPDFVRVFRYQGANGETPEQLANLLSKGDILISDNLFNKHRMPSLTGLIGKTFHLNLDSTINYTLGASLKPVKYDDFESARYSYSGMIKLGKENYKDMNELCVRVKDNMDHNFIDNLWRDADKQLRVGNLYISDIQSFHDLHTSFERLKMNTVRNYVAGGLFLMLNIFLGILGTFWFRTQQRKGEIALFKALGSTNHDVFKRQILEGIILLSIATVFATIIDLNLTFANFNAAHDGIYFEPIRFTATVLISYFLIATMIIVGTWFPARKAMSIQPAEALHEE</sequence>
<keyword evidence="3 7" id="KW-0812">Transmembrane</keyword>
<dbReference type="PANTHER" id="PTHR30572:SF4">
    <property type="entry name" value="ABC TRANSPORTER PERMEASE YTRF"/>
    <property type="match status" value="1"/>
</dbReference>
<evidence type="ECO:0000313" key="10">
    <source>
        <dbReference type="Proteomes" id="UP001319045"/>
    </source>
</evidence>
<organism evidence="9 10">
    <name type="scientific">Prevotella herbatica</name>
    <dbReference type="NCBI Taxonomy" id="2801997"/>
    <lineage>
        <taxon>Bacteria</taxon>
        <taxon>Pseudomonadati</taxon>
        <taxon>Bacteroidota</taxon>
        <taxon>Bacteroidia</taxon>
        <taxon>Bacteroidales</taxon>
        <taxon>Prevotellaceae</taxon>
        <taxon>Prevotella</taxon>
    </lineage>
</organism>
<keyword evidence="4 7" id="KW-1133">Transmembrane helix</keyword>
<feature type="transmembrane region" description="Helical" evidence="7">
    <location>
        <begin position="12"/>
        <end position="33"/>
    </location>
</feature>
<dbReference type="EMBL" id="AP024484">
    <property type="protein sequence ID" value="BCS84714.1"/>
    <property type="molecule type" value="Genomic_DNA"/>
</dbReference>
<dbReference type="InterPro" id="IPR003838">
    <property type="entry name" value="ABC3_permease_C"/>
</dbReference>